<evidence type="ECO:0000313" key="2">
    <source>
        <dbReference type="Proteomes" id="UP000186817"/>
    </source>
</evidence>
<proteinExistence type="predicted"/>
<name>A0A1Q9F0L2_SYMMI</name>
<reference evidence="1 2" key="1">
    <citation type="submission" date="2016-02" db="EMBL/GenBank/DDBJ databases">
        <title>Genome analysis of coral dinoflagellate symbionts highlights evolutionary adaptations to a symbiotic lifestyle.</title>
        <authorList>
            <person name="Aranda M."/>
            <person name="Li Y."/>
            <person name="Liew Y.J."/>
            <person name="Baumgarten S."/>
            <person name="Simakov O."/>
            <person name="Wilson M."/>
            <person name="Piel J."/>
            <person name="Ashoor H."/>
            <person name="Bougouffa S."/>
            <person name="Bajic V.B."/>
            <person name="Ryu T."/>
            <person name="Ravasi T."/>
            <person name="Bayer T."/>
            <person name="Micklem G."/>
            <person name="Kim H."/>
            <person name="Bhak J."/>
            <person name="Lajeunesse T.C."/>
            <person name="Voolstra C.R."/>
        </authorList>
    </citation>
    <scope>NUCLEOTIDE SEQUENCE [LARGE SCALE GENOMIC DNA]</scope>
    <source>
        <strain evidence="1 2">CCMP2467</strain>
    </source>
</reference>
<accession>A0A1Q9F0L2</accession>
<keyword evidence="2" id="KW-1185">Reference proteome</keyword>
<sequence>MGGSRSKNLGSRCSLHISFFLGLGSDGRAAAKKLGSHFLPFIFLLGSWVGWVIRGQETRLSLSSLHISFFLDYGSDGWAAAKKLGSYWAPVEFSSYFFLSGLLGRMDESRSRSWARILDSWVGWVGPRQRSWAPIGLPSYFLSGLLGRMGGPRLRRPDGWAAAKKLGSHSAPFIFLFWAPGSDGWVARWAPFIFPLLGRIALEIFEYVICVTAAKKGACSM</sequence>
<protein>
    <submittedName>
        <fullName evidence="1">Uncharacterized protein</fullName>
    </submittedName>
</protein>
<organism evidence="1 2">
    <name type="scientific">Symbiodinium microadriaticum</name>
    <name type="common">Dinoflagellate</name>
    <name type="synonym">Zooxanthella microadriatica</name>
    <dbReference type="NCBI Taxonomy" id="2951"/>
    <lineage>
        <taxon>Eukaryota</taxon>
        <taxon>Sar</taxon>
        <taxon>Alveolata</taxon>
        <taxon>Dinophyceae</taxon>
        <taxon>Suessiales</taxon>
        <taxon>Symbiodiniaceae</taxon>
        <taxon>Symbiodinium</taxon>
    </lineage>
</organism>
<comment type="caution">
    <text evidence="1">The sequence shown here is derived from an EMBL/GenBank/DDBJ whole genome shotgun (WGS) entry which is preliminary data.</text>
</comment>
<dbReference type="AlphaFoldDB" id="A0A1Q9F0L2"/>
<dbReference type="EMBL" id="LSRX01000030">
    <property type="protein sequence ID" value="OLQ13256.1"/>
    <property type="molecule type" value="Genomic_DNA"/>
</dbReference>
<gene>
    <name evidence="1" type="ORF">AK812_SmicGene2661</name>
</gene>
<evidence type="ECO:0000313" key="1">
    <source>
        <dbReference type="EMBL" id="OLQ13256.1"/>
    </source>
</evidence>
<dbReference type="Proteomes" id="UP000186817">
    <property type="component" value="Unassembled WGS sequence"/>
</dbReference>